<evidence type="ECO:0000256" key="1">
    <source>
        <dbReference type="SAM" id="MobiDB-lite"/>
    </source>
</evidence>
<comment type="caution">
    <text evidence="2">The sequence shown here is derived from an EMBL/GenBank/DDBJ whole genome shotgun (WGS) entry which is preliminary data.</text>
</comment>
<evidence type="ECO:0000313" key="3">
    <source>
        <dbReference type="Proteomes" id="UP000324222"/>
    </source>
</evidence>
<keyword evidence="3" id="KW-1185">Reference proteome</keyword>
<protein>
    <submittedName>
        <fullName evidence="2">Uncharacterized protein</fullName>
    </submittedName>
</protein>
<gene>
    <name evidence="2" type="ORF">E2C01_052778</name>
</gene>
<evidence type="ECO:0000313" key="2">
    <source>
        <dbReference type="EMBL" id="MPC58769.1"/>
    </source>
</evidence>
<sequence>MTNHRALPSVQRRASPSLDLPSLALRGLYRSFRQLPSPAPPDPRTPKPEVAPAGLGAPPRGRQLNETQTSPPPGFCKQSAPPPPGTRLSLLYTLAVSQQNIVKSSPT</sequence>
<proteinExistence type="predicted"/>
<feature type="compositionally biased region" description="Pro residues" evidence="1">
    <location>
        <begin position="70"/>
        <end position="85"/>
    </location>
</feature>
<reference evidence="2 3" key="1">
    <citation type="submission" date="2019-05" db="EMBL/GenBank/DDBJ databases">
        <title>Another draft genome of Portunus trituberculatus and its Hox gene families provides insights of decapod evolution.</title>
        <authorList>
            <person name="Jeong J.-H."/>
            <person name="Song I."/>
            <person name="Kim S."/>
            <person name="Choi T."/>
            <person name="Kim D."/>
            <person name="Ryu S."/>
            <person name="Kim W."/>
        </authorList>
    </citation>
    <scope>NUCLEOTIDE SEQUENCE [LARGE SCALE GENOMIC DNA]</scope>
    <source>
        <tissue evidence="2">Muscle</tissue>
    </source>
</reference>
<feature type="region of interest" description="Disordered" evidence="1">
    <location>
        <begin position="33"/>
        <end position="88"/>
    </location>
</feature>
<name>A0A5B7GME1_PORTR</name>
<accession>A0A5B7GME1</accession>
<dbReference type="AlphaFoldDB" id="A0A5B7GME1"/>
<dbReference type="EMBL" id="VSRR010015974">
    <property type="protein sequence ID" value="MPC58769.1"/>
    <property type="molecule type" value="Genomic_DNA"/>
</dbReference>
<dbReference type="Proteomes" id="UP000324222">
    <property type="component" value="Unassembled WGS sequence"/>
</dbReference>
<organism evidence="2 3">
    <name type="scientific">Portunus trituberculatus</name>
    <name type="common">Swimming crab</name>
    <name type="synonym">Neptunus trituberculatus</name>
    <dbReference type="NCBI Taxonomy" id="210409"/>
    <lineage>
        <taxon>Eukaryota</taxon>
        <taxon>Metazoa</taxon>
        <taxon>Ecdysozoa</taxon>
        <taxon>Arthropoda</taxon>
        <taxon>Crustacea</taxon>
        <taxon>Multicrustacea</taxon>
        <taxon>Malacostraca</taxon>
        <taxon>Eumalacostraca</taxon>
        <taxon>Eucarida</taxon>
        <taxon>Decapoda</taxon>
        <taxon>Pleocyemata</taxon>
        <taxon>Brachyura</taxon>
        <taxon>Eubrachyura</taxon>
        <taxon>Portunoidea</taxon>
        <taxon>Portunidae</taxon>
        <taxon>Portuninae</taxon>
        <taxon>Portunus</taxon>
    </lineage>
</organism>